<feature type="transmembrane region" description="Helical" evidence="7">
    <location>
        <begin position="134"/>
        <end position="157"/>
    </location>
</feature>
<evidence type="ECO:0000313" key="9">
    <source>
        <dbReference type="EMBL" id="UZF88040.1"/>
    </source>
</evidence>
<comment type="subcellular location">
    <subcellularLocation>
        <location evidence="1 7">Cell membrane</location>
        <topology evidence="1 7">Multi-pass membrane protein</topology>
    </subcellularLocation>
</comment>
<feature type="transmembrane region" description="Helical" evidence="7">
    <location>
        <begin position="12"/>
        <end position="30"/>
    </location>
</feature>
<accession>A0A9E8A5M4</accession>
<evidence type="ECO:0000256" key="5">
    <source>
        <dbReference type="ARBA" id="ARBA00022989"/>
    </source>
</evidence>
<keyword evidence="4 7" id="KW-0812">Transmembrane</keyword>
<evidence type="ECO:0000256" key="6">
    <source>
        <dbReference type="ARBA" id="ARBA00023136"/>
    </source>
</evidence>
<dbReference type="AlphaFoldDB" id="A0A9E8A5M4"/>
<evidence type="ECO:0000256" key="7">
    <source>
        <dbReference type="RuleBase" id="RU363032"/>
    </source>
</evidence>
<dbReference type="Gene3D" id="1.10.3720.10">
    <property type="entry name" value="MetI-like"/>
    <property type="match status" value="1"/>
</dbReference>
<dbReference type="PROSITE" id="PS50928">
    <property type="entry name" value="ABC_TM1"/>
    <property type="match status" value="1"/>
</dbReference>
<dbReference type="InterPro" id="IPR035906">
    <property type="entry name" value="MetI-like_sf"/>
</dbReference>
<evidence type="ECO:0000256" key="3">
    <source>
        <dbReference type="ARBA" id="ARBA00022475"/>
    </source>
</evidence>
<feature type="transmembrane region" description="Helical" evidence="7">
    <location>
        <begin position="235"/>
        <end position="257"/>
    </location>
</feature>
<dbReference type="EMBL" id="CP102774">
    <property type="protein sequence ID" value="UZF88040.1"/>
    <property type="molecule type" value="Genomic_DNA"/>
</dbReference>
<gene>
    <name evidence="9" type="ORF">NWE54_04440</name>
</gene>
<evidence type="ECO:0000256" key="2">
    <source>
        <dbReference type="ARBA" id="ARBA00022448"/>
    </source>
</evidence>
<evidence type="ECO:0000259" key="8">
    <source>
        <dbReference type="PROSITE" id="PS50928"/>
    </source>
</evidence>
<dbReference type="Pfam" id="PF19300">
    <property type="entry name" value="BPD_transp_1_N"/>
    <property type="match status" value="1"/>
</dbReference>
<proteinExistence type="inferred from homology"/>
<feature type="transmembrane region" description="Helical" evidence="7">
    <location>
        <begin position="177"/>
        <end position="197"/>
    </location>
</feature>
<evidence type="ECO:0000256" key="4">
    <source>
        <dbReference type="ARBA" id="ARBA00022692"/>
    </source>
</evidence>
<feature type="transmembrane region" description="Helical" evidence="7">
    <location>
        <begin position="101"/>
        <end position="122"/>
    </location>
</feature>
<keyword evidence="3" id="KW-1003">Cell membrane</keyword>
<protein>
    <submittedName>
        <fullName evidence="9">ABC transporter permease</fullName>
    </submittedName>
</protein>
<dbReference type="InterPro" id="IPR045621">
    <property type="entry name" value="BPD_transp_1_N"/>
</dbReference>
<evidence type="ECO:0000256" key="1">
    <source>
        <dbReference type="ARBA" id="ARBA00004651"/>
    </source>
</evidence>
<feature type="transmembrane region" description="Helical" evidence="7">
    <location>
        <begin position="286"/>
        <end position="307"/>
    </location>
</feature>
<dbReference type="PANTHER" id="PTHR43163:SF6">
    <property type="entry name" value="DIPEPTIDE TRANSPORT SYSTEM PERMEASE PROTEIN DPPB-RELATED"/>
    <property type="match status" value="1"/>
</dbReference>
<name>A0A9E8A5M4_9HYPH</name>
<dbReference type="InterPro" id="IPR000515">
    <property type="entry name" value="MetI-like"/>
</dbReference>
<feature type="domain" description="ABC transmembrane type-1" evidence="8">
    <location>
        <begin position="95"/>
        <end position="304"/>
    </location>
</feature>
<organism evidence="9">
    <name type="scientific">Bosea sp. NBC_00436</name>
    <dbReference type="NCBI Taxonomy" id="2969620"/>
    <lineage>
        <taxon>Bacteria</taxon>
        <taxon>Pseudomonadati</taxon>
        <taxon>Pseudomonadota</taxon>
        <taxon>Alphaproteobacteria</taxon>
        <taxon>Hyphomicrobiales</taxon>
        <taxon>Boseaceae</taxon>
        <taxon>Bosea</taxon>
    </lineage>
</organism>
<dbReference type="Pfam" id="PF00528">
    <property type="entry name" value="BPD_transp_1"/>
    <property type="match status" value="1"/>
</dbReference>
<keyword evidence="6 7" id="KW-0472">Membrane</keyword>
<keyword evidence="2 7" id="KW-0813">Transport</keyword>
<dbReference type="SUPFAM" id="SSF161098">
    <property type="entry name" value="MetI-like"/>
    <property type="match status" value="1"/>
</dbReference>
<dbReference type="PANTHER" id="PTHR43163">
    <property type="entry name" value="DIPEPTIDE TRANSPORT SYSTEM PERMEASE PROTEIN DPPB-RELATED"/>
    <property type="match status" value="1"/>
</dbReference>
<sequence>MGHFLIRRLAGAFLVLVLVSLMSFALIWLVPGDPAAAFLDASATPEQVAKLRSALGLDLSLPQQMLGWYGRILSGDLGQSILLNRSVTAALVERLPVTLSLAALALAFAVFFGVAAGIIAAVNHNRWPDQAVMTTALLGLSVPDFWLGLVMVLVFAVSLGWLPSGGFTPFLQSPIEWLRGMVLPALTLGLVQVGFIARMARASMLDTLSQDYVRTADAKGLAKLHVALRHALPNAMIPILTVIGIVSGALLGGAVIVEQVFSIPGIGRLIVGAIASRDFPVLQGGLLFLAVVYLAINLVVDILYAVVDPRVRLA</sequence>
<dbReference type="GO" id="GO:0055085">
    <property type="term" value="P:transmembrane transport"/>
    <property type="evidence" value="ECO:0007669"/>
    <property type="project" value="InterPro"/>
</dbReference>
<reference evidence="9" key="1">
    <citation type="submission" date="2022-08" db="EMBL/GenBank/DDBJ databases">
        <title>Complete Genome Sequences of 2 Bosea sp. soil isolates.</title>
        <authorList>
            <person name="Alvarez Arevalo M."/>
            <person name="Sterndorff E.B."/>
            <person name="Faurdal D."/>
            <person name="Joergensen T.S."/>
            <person name="Weber T."/>
        </authorList>
    </citation>
    <scope>NUCLEOTIDE SEQUENCE</scope>
    <source>
        <strain evidence="9">NBC_00436</strain>
    </source>
</reference>
<keyword evidence="5 7" id="KW-1133">Transmembrane helix</keyword>
<dbReference type="GO" id="GO:0005886">
    <property type="term" value="C:plasma membrane"/>
    <property type="evidence" value="ECO:0007669"/>
    <property type="project" value="UniProtKB-SubCell"/>
</dbReference>
<dbReference type="CDD" id="cd06261">
    <property type="entry name" value="TM_PBP2"/>
    <property type="match status" value="1"/>
</dbReference>
<comment type="similarity">
    <text evidence="7">Belongs to the binding-protein-dependent transport system permease family.</text>
</comment>